<evidence type="ECO:0000313" key="16">
    <source>
        <dbReference type="EMBL" id="SMC67327.1"/>
    </source>
</evidence>
<evidence type="ECO:0000256" key="4">
    <source>
        <dbReference type="ARBA" id="ARBA00023284"/>
    </source>
</evidence>
<comment type="catalytic activity">
    <reaction evidence="6">
        <text>[mycoredoxin]-L-dithiol + a hydroperoxide = [mycoredoxin]-L-disulfide + an alcohol + H2O</text>
        <dbReference type="Rhea" id="RHEA:62640"/>
        <dbReference type="Rhea" id="RHEA-COMP:16137"/>
        <dbReference type="Rhea" id="RHEA-COMP:16138"/>
        <dbReference type="ChEBI" id="CHEBI:15377"/>
        <dbReference type="ChEBI" id="CHEBI:29950"/>
        <dbReference type="ChEBI" id="CHEBI:30879"/>
        <dbReference type="ChEBI" id="CHEBI:35924"/>
        <dbReference type="ChEBI" id="CHEBI:50058"/>
        <dbReference type="EC" id="1.11.1.29"/>
    </reaction>
</comment>
<evidence type="ECO:0000256" key="6">
    <source>
        <dbReference type="ARBA" id="ARBA00052774"/>
    </source>
</evidence>
<evidence type="ECO:0000256" key="10">
    <source>
        <dbReference type="ARBA" id="ARBA00067009"/>
    </source>
</evidence>
<dbReference type="PANTHER" id="PTHR43110">
    <property type="entry name" value="THIOL PEROXIDASE"/>
    <property type="match status" value="1"/>
</dbReference>
<protein>
    <recommendedName>
        <fullName evidence="11">Alkyl hydroperoxide reductase E</fullName>
        <ecNumber evidence="10">1.11.1.29</ecNumber>
    </recommendedName>
    <alternativeName>
        <fullName evidence="12">Mycoredoxin-dependent peroxiredoxin</fullName>
    </alternativeName>
    <alternativeName>
        <fullName evidence="13">Peroxiredoxin AhpE</fullName>
    </alternativeName>
    <alternativeName>
        <fullName evidence="5">Thioredoxin peroxidase</fullName>
    </alternativeName>
</protein>
<dbReference type="InterPro" id="IPR013766">
    <property type="entry name" value="Thioredoxin_domain"/>
</dbReference>
<sequence>MGGHPAGRAQGRALSLSVGQHAPDFTLRDQNGRDVSLAELRADRAVLLVFYPFAFSGICTGELGEIRDDLGRFESEQVTTVAISCDPMFSLRAWADQEGYFFPLLSDFWPHGQVARAYGVLDDERGMARRGTFLVDPAGRVAWSLVNPTGQARDFTGYHEALAQLGGP</sequence>
<dbReference type="GO" id="GO:0004601">
    <property type="term" value="F:peroxidase activity"/>
    <property type="evidence" value="ECO:0007669"/>
    <property type="project" value="UniProtKB-KW"/>
</dbReference>
<keyword evidence="3" id="KW-0560">Oxidoreductase</keyword>
<organism evidence="16 17">
    <name type="scientific">Janibacter indicus</name>
    <dbReference type="NCBI Taxonomy" id="857417"/>
    <lineage>
        <taxon>Bacteria</taxon>
        <taxon>Bacillati</taxon>
        <taxon>Actinomycetota</taxon>
        <taxon>Actinomycetes</taxon>
        <taxon>Micrococcales</taxon>
        <taxon>Intrasporangiaceae</taxon>
        <taxon>Janibacter</taxon>
    </lineage>
</organism>
<keyword evidence="4" id="KW-0676">Redox-active center</keyword>
<evidence type="ECO:0000256" key="3">
    <source>
        <dbReference type="ARBA" id="ARBA00023002"/>
    </source>
</evidence>
<dbReference type="Proteomes" id="UP000192634">
    <property type="component" value="Unassembled WGS sequence"/>
</dbReference>
<evidence type="ECO:0000256" key="12">
    <source>
        <dbReference type="ARBA" id="ARBA00082991"/>
    </source>
</evidence>
<evidence type="ECO:0000313" key="17">
    <source>
        <dbReference type="Proteomes" id="UP000192634"/>
    </source>
</evidence>
<dbReference type="AlphaFoldDB" id="A0A1W2B2W6"/>
<dbReference type="InterPro" id="IPR000866">
    <property type="entry name" value="AhpC/TSA"/>
</dbReference>
<evidence type="ECO:0000256" key="2">
    <source>
        <dbReference type="ARBA" id="ARBA00022862"/>
    </source>
</evidence>
<dbReference type="PROSITE" id="PS51352">
    <property type="entry name" value="THIOREDOXIN_2"/>
    <property type="match status" value="1"/>
</dbReference>
<dbReference type="PIRSF" id="PIRSF000239">
    <property type="entry name" value="AHPC"/>
    <property type="match status" value="1"/>
</dbReference>
<dbReference type="Pfam" id="PF00578">
    <property type="entry name" value="AhpC-TSA"/>
    <property type="match status" value="1"/>
</dbReference>
<comment type="function">
    <text evidence="7">Thiol-specific peroxidase that catalyzes the reduction of hydrogen peroxide and organic hydroperoxides to water and alcohols, respectively. Plays a role in cell protection against oxidative stress by detoxifying peroxides. May represent an important antioxidant defense against cytotoxic peroxides, especially peroxynitrite, which can be formed by activated macrophages during infection.</text>
</comment>
<dbReference type="CDD" id="cd03018">
    <property type="entry name" value="PRX_AhpE_like"/>
    <property type="match status" value="1"/>
</dbReference>
<dbReference type="InterPro" id="IPR036249">
    <property type="entry name" value="Thioredoxin-like_sf"/>
</dbReference>
<dbReference type="InterPro" id="IPR024706">
    <property type="entry name" value="Peroxiredoxin_AhpC-typ"/>
</dbReference>
<reference evidence="16 17" key="1">
    <citation type="submission" date="2017-04" db="EMBL/GenBank/DDBJ databases">
        <authorList>
            <person name="Afonso C.L."/>
            <person name="Miller P.J."/>
            <person name="Scott M.A."/>
            <person name="Spackman E."/>
            <person name="Goraichik I."/>
            <person name="Dimitrov K.M."/>
            <person name="Suarez D.L."/>
            <person name="Swayne D.E."/>
        </authorList>
    </citation>
    <scope>NUCLEOTIDE SEQUENCE [LARGE SCALE GENOMIC DNA]</scope>
    <source>
        <strain evidence="16 17">CGMCC 1.12511</strain>
    </source>
</reference>
<gene>
    <name evidence="16" type="ORF">SAMN06296429_10751</name>
</gene>
<dbReference type="SUPFAM" id="SSF52833">
    <property type="entry name" value="Thioredoxin-like"/>
    <property type="match status" value="1"/>
</dbReference>
<evidence type="ECO:0000256" key="13">
    <source>
        <dbReference type="ARBA" id="ARBA00083736"/>
    </source>
</evidence>
<comment type="similarity">
    <text evidence="8">Belongs to the peroxiredoxin family. AhpE subfamily.</text>
</comment>
<dbReference type="RefSeq" id="WP_200811206.1">
    <property type="nucleotide sequence ID" value="NZ_CBDRLL010000009.1"/>
</dbReference>
<evidence type="ECO:0000259" key="15">
    <source>
        <dbReference type="PROSITE" id="PS51352"/>
    </source>
</evidence>
<dbReference type="EMBL" id="FWXN01000007">
    <property type="protein sequence ID" value="SMC67327.1"/>
    <property type="molecule type" value="Genomic_DNA"/>
</dbReference>
<dbReference type="FunFam" id="3.40.30.10:FF:000118">
    <property type="entry name" value="Peroxiredoxin AhpE"/>
    <property type="match status" value="1"/>
</dbReference>
<keyword evidence="2" id="KW-0049">Antioxidant</keyword>
<evidence type="ECO:0000256" key="11">
    <source>
        <dbReference type="ARBA" id="ARBA00068979"/>
    </source>
</evidence>
<evidence type="ECO:0000256" key="7">
    <source>
        <dbReference type="ARBA" id="ARBA00056930"/>
    </source>
</evidence>
<evidence type="ECO:0000256" key="5">
    <source>
        <dbReference type="ARBA" id="ARBA00032824"/>
    </source>
</evidence>
<feature type="active site" description="Cysteine sulfenic acid (-SOH) intermediate; for peroxidase activity" evidence="14">
    <location>
        <position position="59"/>
    </location>
</feature>
<evidence type="ECO:0000256" key="8">
    <source>
        <dbReference type="ARBA" id="ARBA00060973"/>
    </source>
</evidence>
<dbReference type="EC" id="1.11.1.29" evidence="10"/>
<accession>A0A1W2B2W6</accession>
<evidence type="ECO:0000256" key="14">
    <source>
        <dbReference type="PIRSR" id="PIRSR000239-1"/>
    </source>
</evidence>
<name>A0A1W2B2W6_9MICO</name>
<feature type="domain" description="Thioredoxin" evidence="15">
    <location>
        <begin position="16"/>
        <end position="167"/>
    </location>
</feature>
<proteinExistence type="inferred from homology"/>
<evidence type="ECO:0000256" key="9">
    <source>
        <dbReference type="ARBA" id="ARBA00065226"/>
    </source>
</evidence>
<dbReference type="Gene3D" id="3.40.30.10">
    <property type="entry name" value="Glutaredoxin"/>
    <property type="match status" value="1"/>
</dbReference>
<evidence type="ECO:0000256" key="1">
    <source>
        <dbReference type="ARBA" id="ARBA00022559"/>
    </source>
</evidence>
<dbReference type="PANTHER" id="PTHR43110:SF1">
    <property type="entry name" value="THIOL PEROXIDASE"/>
    <property type="match status" value="1"/>
</dbReference>
<comment type="subunit">
    <text evidence="9">Homodimer. Forms both dimers and octamers; a tightly-associated dimer and a ring-like octamer.</text>
</comment>
<keyword evidence="1" id="KW-0575">Peroxidase</keyword>
<dbReference type="InterPro" id="IPR050455">
    <property type="entry name" value="Tpx_Peroxidase_subfamily"/>
</dbReference>